<evidence type="ECO:0000259" key="4">
    <source>
        <dbReference type="Pfam" id="PF01555"/>
    </source>
</evidence>
<feature type="domain" description="DNA methylase N-4/N-6" evidence="4">
    <location>
        <begin position="31"/>
        <end position="239"/>
    </location>
</feature>
<dbReference type="GO" id="GO:0003677">
    <property type="term" value="F:DNA binding"/>
    <property type="evidence" value="ECO:0007669"/>
    <property type="project" value="InterPro"/>
</dbReference>
<keyword evidence="6" id="KW-1185">Reference proteome</keyword>
<keyword evidence="2 5" id="KW-0489">Methyltransferase</keyword>
<dbReference type="GO" id="GO:0032259">
    <property type="term" value="P:methylation"/>
    <property type="evidence" value="ECO:0007669"/>
    <property type="project" value="UniProtKB-KW"/>
</dbReference>
<gene>
    <name evidence="5" type="primary">64</name>
    <name evidence="5" type="ORF">SEA_SIDIOUS_64</name>
</gene>
<dbReference type="Pfam" id="PF01555">
    <property type="entry name" value="N6_N4_Mtase"/>
    <property type="match status" value="1"/>
</dbReference>
<evidence type="ECO:0000256" key="2">
    <source>
        <dbReference type="ARBA" id="ARBA00022603"/>
    </source>
</evidence>
<name>A0A515MIB7_9CAUD</name>
<protein>
    <submittedName>
        <fullName evidence="5">Methyltransferase</fullName>
    </submittedName>
</protein>
<dbReference type="Proteomes" id="UP000319161">
    <property type="component" value="Segment"/>
</dbReference>
<reference evidence="5 6" key="1">
    <citation type="submission" date="2019-05" db="EMBL/GenBank/DDBJ databases">
        <authorList>
            <person name="Burnell J."/>
            <person name="Dorr H."/>
            <person name="Griffin H."/>
            <person name="Jordan N."/>
            <person name="Molloy S.D."/>
            <person name="Garlena R.A."/>
            <person name="Russell D.A."/>
            <person name="Pope W.H."/>
            <person name="Jacobs-Sera D."/>
            <person name="Hatfull G.F."/>
        </authorList>
    </citation>
    <scope>NUCLEOTIDE SEQUENCE [LARGE SCALE GENOMIC DNA]</scope>
</reference>
<dbReference type="GeneID" id="77930938"/>
<dbReference type="SUPFAM" id="SSF53335">
    <property type="entry name" value="S-adenosyl-L-methionine-dependent methyltransferases"/>
    <property type="match status" value="1"/>
</dbReference>
<accession>A0A515MIB7</accession>
<comment type="similarity">
    <text evidence="1">Belongs to the N(4)/N(6)-methyltransferase family.</text>
</comment>
<dbReference type="GO" id="GO:0009007">
    <property type="term" value="F:site-specific DNA-methyltransferase (adenine-specific) activity"/>
    <property type="evidence" value="ECO:0007669"/>
    <property type="project" value="TreeGrafter"/>
</dbReference>
<dbReference type="Gene3D" id="3.40.50.150">
    <property type="entry name" value="Vaccinia Virus protein VP39"/>
    <property type="match status" value="1"/>
</dbReference>
<dbReference type="RefSeq" id="YP_010655082.1">
    <property type="nucleotide sequence ID" value="NC_070819.1"/>
</dbReference>
<keyword evidence="3 5" id="KW-0808">Transferase</keyword>
<dbReference type="InterPro" id="IPR002052">
    <property type="entry name" value="DNA_methylase_N6_adenine_CS"/>
</dbReference>
<dbReference type="InterPro" id="IPR002941">
    <property type="entry name" value="DNA_methylase_N4/N6"/>
</dbReference>
<dbReference type="KEGG" id="vg:77930938"/>
<dbReference type="PROSITE" id="PS00092">
    <property type="entry name" value="N6_MTASE"/>
    <property type="match status" value="1"/>
</dbReference>
<evidence type="ECO:0000256" key="3">
    <source>
        <dbReference type="ARBA" id="ARBA00022679"/>
    </source>
</evidence>
<dbReference type="InterPro" id="IPR029063">
    <property type="entry name" value="SAM-dependent_MTases_sf"/>
</dbReference>
<dbReference type="PANTHER" id="PTHR13370">
    <property type="entry name" value="RNA METHYLASE-RELATED"/>
    <property type="match status" value="1"/>
</dbReference>
<proteinExistence type="inferred from homology"/>
<dbReference type="EMBL" id="MK967384">
    <property type="protein sequence ID" value="QDM56411.1"/>
    <property type="molecule type" value="Genomic_DNA"/>
</dbReference>
<dbReference type="GO" id="GO:0008170">
    <property type="term" value="F:N-methyltransferase activity"/>
    <property type="evidence" value="ECO:0007669"/>
    <property type="project" value="InterPro"/>
</dbReference>
<dbReference type="PRINTS" id="PR00508">
    <property type="entry name" value="S21N4MTFRASE"/>
</dbReference>
<dbReference type="InterPro" id="IPR001091">
    <property type="entry name" value="RM_Methyltransferase"/>
</dbReference>
<dbReference type="PANTHER" id="PTHR13370:SF3">
    <property type="entry name" value="TRNA (GUANINE(10)-N2)-METHYLTRANSFERASE HOMOLOG"/>
    <property type="match status" value="1"/>
</dbReference>
<evidence type="ECO:0000313" key="5">
    <source>
        <dbReference type="EMBL" id="QDM56411.1"/>
    </source>
</evidence>
<evidence type="ECO:0000256" key="1">
    <source>
        <dbReference type="ARBA" id="ARBA00006594"/>
    </source>
</evidence>
<sequence length="264" mass="28875">MEPYYADADGASTLYRADALAVLQELPTASVDALVTDPPYSSGGMVRSDRAGSTVSKYVTTQNTKRDSLVDFSGDNRDQRAYGYWCSLWLAEAMRVTRPGGVALLFTDWRQLPATSDALQAGGWVWRGLVPWYKPSARPQSGRFTNNCEYVVWGSHGAMPTDYTAPVLPGFYQASSPREREHITQKPLDVMRSLCRICPEGGTILDPFAGSGTTGVAAALEGRKFVGVEMTEHYAEVAANRLRTVERGYRDDGHQSALDFGGLS</sequence>
<evidence type="ECO:0000313" key="6">
    <source>
        <dbReference type="Proteomes" id="UP000319161"/>
    </source>
</evidence>
<organism evidence="5 6">
    <name type="scientific">Gordonia phage Sidious</name>
    <dbReference type="NCBI Taxonomy" id="2591118"/>
    <lineage>
        <taxon>Viruses</taxon>
        <taxon>Duplodnaviria</taxon>
        <taxon>Heunggongvirae</taxon>
        <taxon>Uroviricota</taxon>
        <taxon>Caudoviricetes</taxon>
        <taxon>Sidiousvirus</taxon>
        <taxon>Sidiousvirus sidious</taxon>
    </lineage>
</organism>